<evidence type="ECO:0000313" key="3">
    <source>
        <dbReference type="Proteomes" id="UP000324870"/>
    </source>
</evidence>
<dbReference type="EMBL" id="VVND01000028">
    <property type="protein sequence ID" value="KAA3157915.1"/>
    <property type="molecule type" value="Genomic_DNA"/>
</dbReference>
<protein>
    <recommendedName>
        <fullName evidence="5">DUF4288 domain-containing protein</fullName>
    </recommendedName>
</protein>
<name>A0A5B5VKF1_9BACT</name>
<dbReference type="RefSeq" id="WP_015546432.1">
    <property type="nucleotide sequence ID" value="NZ_AP025581.1"/>
</dbReference>
<evidence type="ECO:0000313" key="4">
    <source>
        <dbReference type="Proteomes" id="UP001055105"/>
    </source>
</evidence>
<evidence type="ECO:0000313" key="2">
    <source>
        <dbReference type="EMBL" id="KAA3157915.1"/>
    </source>
</evidence>
<gene>
    <name evidence="1" type="ORF">CE91St16_04080</name>
    <name evidence="2" type="ORF">F2A26_13225</name>
</gene>
<reference evidence="2 3" key="1">
    <citation type="journal article" date="2019" name="Nat. Med.">
        <title>A library of human gut bacterial isolates paired with longitudinal multiomics data enables mechanistic microbiome research.</title>
        <authorList>
            <person name="Poyet M."/>
            <person name="Groussin M."/>
            <person name="Gibbons S.M."/>
            <person name="Avila-Pacheco J."/>
            <person name="Jiang X."/>
            <person name="Kearney S.M."/>
            <person name="Perrotta A.R."/>
            <person name="Berdy B."/>
            <person name="Zhao S."/>
            <person name="Lieberman T.D."/>
            <person name="Swanson P.K."/>
            <person name="Smith M."/>
            <person name="Roesemann S."/>
            <person name="Alexander J.E."/>
            <person name="Rich S.A."/>
            <person name="Livny J."/>
            <person name="Vlamakis H."/>
            <person name="Clish C."/>
            <person name="Bullock K."/>
            <person name="Deik A."/>
            <person name="Scott J."/>
            <person name="Pierce K.A."/>
            <person name="Xavier R.J."/>
            <person name="Alm E.J."/>
        </authorList>
    </citation>
    <scope>NUCLEOTIDE SEQUENCE [LARGE SCALE GENOMIC DNA]</scope>
    <source>
        <strain evidence="2 3">BIOML-A1</strain>
    </source>
</reference>
<proteinExistence type="predicted"/>
<comment type="caution">
    <text evidence="1">The sequence shown here is derived from an EMBL/GenBank/DDBJ whole genome shotgun (WGS) entry which is preliminary data.</text>
</comment>
<evidence type="ECO:0000313" key="1">
    <source>
        <dbReference type="EMBL" id="GKI17500.1"/>
    </source>
</evidence>
<dbReference type="EMBL" id="BQOL01000001">
    <property type="protein sequence ID" value="GKI17500.1"/>
    <property type="molecule type" value="Genomic_DNA"/>
</dbReference>
<dbReference type="AlphaFoldDB" id="A0A5B5VKF1"/>
<accession>A0A5B5VKF1</accession>
<organism evidence="1 4">
    <name type="scientific">Alistipes finegoldii</name>
    <dbReference type="NCBI Taxonomy" id="214856"/>
    <lineage>
        <taxon>Bacteria</taxon>
        <taxon>Pseudomonadati</taxon>
        <taxon>Bacteroidota</taxon>
        <taxon>Bacteroidia</taxon>
        <taxon>Bacteroidales</taxon>
        <taxon>Rikenellaceae</taxon>
        <taxon>Alistipes</taxon>
    </lineage>
</organism>
<dbReference type="GeneID" id="92756599"/>
<reference evidence="1" key="2">
    <citation type="submission" date="2022-01" db="EMBL/GenBank/DDBJ databases">
        <title>Novel bile acid biosynthetic pathways are enriched in the microbiome of centenarians.</title>
        <authorList>
            <person name="Sato Y."/>
            <person name="Atarashi K."/>
            <person name="Plichta R.D."/>
            <person name="Arai Y."/>
            <person name="Sasajima S."/>
            <person name="Kearney M.S."/>
            <person name="Suda W."/>
            <person name="Takeshita K."/>
            <person name="Sasaki T."/>
            <person name="Okamoto S."/>
            <person name="Skelly N.A."/>
            <person name="Okamura Y."/>
            <person name="Vlamakis H."/>
            <person name="Li Y."/>
            <person name="Tanoue T."/>
            <person name="Takei H."/>
            <person name="Nittono H."/>
            <person name="Narushima S."/>
            <person name="Irie J."/>
            <person name="Itoh H."/>
            <person name="Moriya K."/>
            <person name="Sugiura Y."/>
            <person name="Suematsu M."/>
            <person name="Moritoki N."/>
            <person name="Shibata S."/>
            <person name="Littman R.D."/>
            <person name="Fischbach A.M."/>
            <person name="Uwamino Y."/>
            <person name="Inoue T."/>
            <person name="Honda A."/>
            <person name="Hattori M."/>
            <person name="Murai T."/>
            <person name="Xavier J.R."/>
            <person name="Hirose N."/>
            <person name="Honda K."/>
        </authorList>
    </citation>
    <scope>NUCLEOTIDE SEQUENCE</scope>
    <source>
        <strain evidence="1">CE91-St16</strain>
    </source>
</reference>
<dbReference type="Proteomes" id="UP000324870">
    <property type="component" value="Unassembled WGS sequence"/>
</dbReference>
<evidence type="ECO:0008006" key="5">
    <source>
        <dbReference type="Google" id="ProtNLM"/>
    </source>
</evidence>
<dbReference type="Proteomes" id="UP001055105">
    <property type="component" value="Unassembled WGS sequence"/>
</dbReference>
<keyword evidence="3" id="KW-1185">Reference proteome</keyword>
<sequence>MADYATNLFFASTENERDLDKVEAFLDDNFADCFIERSEDMLDAQFSSLWVYPEKEIDKLVESLDAKDEIYIRILTYALKDEYVSFRTFSQGTWNIKF</sequence>